<dbReference type="InterPro" id="IPR014009">
    <property type="entry name" value="PIK_FAT"/>
</dbReference>
<dbReference type="GO" id="GO:0005634">
    <property type="term" value="C:nucleus"/>
    <property type="evidence" value="ECO:0007669"/>
    <property type="project" value="TreeGrafter"/>
</dbReference>
<dbReference type="Pfam" id="PF00454">
    <property type="entry name" value="PI3_PI4_kinase"/>
    <property type="match status" value="1"/>
</dbReference>
<dbReference type="Pfam" id="PF20206">
    <property type="entry name" value="Tra1_ring"/>
    <property type="match status" value="1"/>
</dbReference>
<dbReference type="InterPro" id="IPR046805">
    <property type="entry name" value="Tra1_ring"/>
</dbReference>
<keyword evidence="6" id="KW-0808">Transferase</keyword>
<evidence type="ECO:0000259" key="5">
    <source>
        <dbReference type="PROSITE" id="PS51190"/>
    </source>
</evidence>
<dbReference type="GO" id="GO:0006355">
    <property type="term" value="P:regulation of DNA-templated transcription"/>
    <property type="evidence" value="ECO:0007669"/>
    <property type="project" value="TreeGrafter"/>
</dbReference>
<dbReference type="GO" id="GO:0006281">
    <property type="term" value="P:DNA repair"/>
    <property type="evidence" value="ECO:0007669"/>
    <property type="project" value="TreeGrafter"/>
</dbReference>
<dbReference type="SUPFAM" id="SSF56112">
    <property type="entry name" value="Protein kinase-like (PK-like)"/>
    <property type="match status" value="1"/>
</dbReference>
<protein>
    <submittedName>
        <fullName evidence="6">Phosphatidylinositol kinase</fullName>
    </submittedName>
</protein>
<dbReference type="InterPro" id="IPR036940">
    <property type="entry name" value="PI3/4_kinase_cat_sf"/>
</dbReference>
<reference evidence="7" key="1">
    <citation type="journal article" date="2018" name="Nat. Microbiol.">
        <title>Leveraging single-cell genomics to expand the fungal tree of life.</title>
        <authorList>
            <person name="Ahrendt S.R."/>
            <person name="Quandt C.A."/>
            <person name="Ciobanu D."/>
            <person name="Clum A."/>
            <person name="Salamov A."/>
            <person name="Andreopoulos B."/>
            <person name="Cheng J.F."/>
            <person name="Woyke T."/>
            <person name="Pelin A."/>
            <person name="Henrissat B."/>
            <person name="Reynolds N.K."/>
            <person name="Benny G.L."/>
            <person name="Smith M.E."/>
            <person name="James T.Y."/>
            <person name="Grigoriev I.V."/>
        </authorList>
    </citation>
    <scope>NUCLEOTIDE SEQUENCE [LARGE SCALE GENOMIC DNA]</scope>
    <source>
        <strain evidence="7">RSA 1356</strain>
    </source>
</reference>
<feature type="domain" description="FATC" evidence="5">
    <location>
        <begin position="1381"/>
        <end position="1413"/>
    </location>
</feature>
<dbReference type="InterPro" id="IPR050517">
    <property type="entry name" value="DDR_Repair_Kinase"/>
</dbReference>
<dbReference type="PROSITE" id="PS51189">
    <property type="entry name" value="FAT"/>
    <property type="match status" value="1"/>
</dbReference>
<sequence length="1413" mass="159953">LVVEIYENPIFARTELTVRLEHAFLTGLCFDVPRLRNRFATIFHRSVGRSLYARLHYLLAVQHWDSIASRFWITQAVDLVLAGALADAPLAMSSPPTGSDLRVPSLRQLLALQHDLSANEPAVQASTMQLDNDGAGKDPLYQLLREQQTLMSELRALRLGDLARPLRQLTHLSVQAAHDTWVELFAQCWPLLTAKERHDCSKALAPLLANPYQSQQAADRPNVVQALLEGAARCRPAIRLPPQLVKYLAKNFGAWHVAIEQLERSYSTADPAVLDEVNRSEELIRESTLDALSELYEQLAEDDLACGLWRRRCMFSETNAALSFEQCSVWPVAQQMYEQAQLKARSGIQAFTEAEYTLWEEHWIRTTEQLQQWDILHDLSRHEGNPELQLEAAWRQLDIQQQQQQQGEYEAMVRCIRALPETPRRKAIEAFLLLQEPASSETDRAGLFHGLCNEGMQLALQRWHALPSVVHQSHTPLLHAFQMFVELQEAGQMCTLLLDTNAGNFDTRFQELKSLLQSWRERLPNYWDDMNQWSDLSAWRQLMFGAVNRVYLPLGPLLPQNATPSGGVTNSSLAFRGYHEMAWIINRFARVARKHGMLDVCSNQLARIYTLPNIEIQEAFIKLKEQARCNLKNPGELSSGLEVINNTNLTYFGDRQKAEFFTLKGDFLARLERNDEANTAYSAAVNAALNLPKAWASWGRFLDGLFRDRPDEIQYATRAIDCYLQACCLQRSPKSRRHIARVLWLLAADDEQGSVAKTFETFKGDVAIWYWLTFIPQLLTSLSGRAARHARLVLERIAKAFPQALHYQLRTMREEYEIVLRRSRKGRGSRSTASENAGSDGATKDAADGTEASDPDASTTMQRTPSGNPIAGGPSAVAATPAVHREHPWEHIDDIMSILKSTNPLLALTIETMIDQILQRLKPTSEEDMYRLLVALLTDGIQVCVMVDIASDKDQSLSSASITNINRIADMLPAGDLKVSFDTHFIHDVPTLPEYVRRLREWRDSFGAMLVERPTRQPLESYSHYLTEFEHQRFDDVEVPGQYTLLKDNNDDFVRIERFEPTVVTTLQQSSYVRHLTMRGHNGSPHSFVVQHPSPRSCRREERLAQLFRMMNSILERRLETRRRSLSFHLPFTVPLAPQVRLVQLDHSYVTMHDILEAQLGRDGVRRDEPVFRYIDLLTELTADGKHDVTGLKYEITELISTALVPSDTLTRYFSRIMSSPTDLWMLRKRFTTQLAASAFLTHTLGVNGRSPHKYHVSRTTGNIWTAELFPCMCALTQDFATTDAVPFRLTPNLQHFITPSGIEGTFSASLMCIANAFVESRAEVDDLLGIFVRDELSAWNTSSIRPTFIATPAEGHAANNAAGTAAPNAPSVTDMPPDAMLVPLNQSILDLVAQATNPQKMAQMGCVWMPWF</sequence>
<evidence type="ECO:0000259" key="3">
    <source>
        <dbReference type="PROSITE" id="PS50290"/>
    </source>
</evidence>
<evidence type="ECO:0000259" key="4">
    <source>
        <dbReference type="PROSITE" id="PS51189"/>
    </source>
</evidence>
<dbReference type="PROSITE" id="PS50290">
    <property type="entry name" value="PI3_4_KINASE_3"/>
    <property type="match status" value="1"/>
</dbReference>
<dbReference type="PROSITE" id="PS51190">
    <property type="entry name" value="FATC"/>
    <property type="match status" value="1"/>
</dbReference>
<dbReference type="OrthoDB" id="5570127at2759"/>
<dbReference type="STRING" id="78915.A0A4P9XJZ9"/>
<dbReference type="GO" id="GO:0035267">
    <property type="term" value="C:NuA4 histone acetyltransferase complex"/>
    <property type="evidence" value="ECO:0007669"/>
    <property type="project" value="TreeGrafter"/>
</dbReference>
<dbReference type="GO" id="GO:0016301">
    <property type="term" value="F:kinase activity"/>
    <property type="evidence" value="ECO:0007669"/>
    <property type="project" value="UniProtKB-KW"/>
</dbReference>
<dbReference type="EMBL" id="KZ992950">
    <property type="protein sequence ID" value="RKP06117.1"/>
    <property type="molecule type" value="Genomic_DNA"/>
</dbReference>
<organism evidence="6 7">
    <name type="scientific">Thamnocephalis sphaerospora</name>
    <dbReference type="NCBI Taxonomy" id="78915"/>
    <lineage>
        <taxon>Eukaryota</taxon>
        <taxon>Fungi</taxon>
        <taxon>Fungi incertae sedis</taxon>
        <taxon>Zoopagomycota</taxon>
        <taxon>Zoopagomycotina</taxon>
        <taxon>Zoopagomycetes</taxon>
        <taxon>Zoopagales</taxon>
        <taxon>Sigmoideomycetaceae</taxon>
        <taxon>Thamnocephalis</taxon>
    </lineage>
</organism>
<feature type="domain" description="FAT" evidence="4">
    <location>
        <begin position="244"/>
        <end position="815"/>
    </location>
</feature>
<dbReference type="InterPro" id="IPR000403">
    <property type="entry name" value="PI3/4_kinase_cat_dom"/>
</dbReference>
<evidence type="ECO:0000256" key="2">
    <source>
        <dbReference type="SAM" id="MobiDB-lite"/>
    </source>
</evidence>
<keyword evidence="6" id="KW-0418">Kinase</keyword>
<dbReference type="GO" id="GO:0000124">
    <property type="term" value="C:SAGA complex"/>
    <property type="evidence" value="ECO:0007669"/>
    <property type="project" value="TreeGrafter"/>
</dbReference>
<dbReference type="Pfam" id="PF02259">
    <property type="entry name" value="FAT"/>
    <property type="match status" value="1"/>
</dbReference>
<dbReference type="PANTHER" id="PTHR11139:SF1">
    <property type="entry name" value="TRANSFORMATION_TRANSCRIPTION DOMAIN-ASSOCIATED PROTEIN"/>
    <property type="match status" value="1"/>
</dbReference>
<dbReference type="SMART" id="SM00146">
    <property type="entry name" value="PI3Kc"/>
    <property type="match status" value="1"/>
</dbReference>
<dbReference type="Proteomes" id="UP000271241">
    <property type="component" value="Unassembled WGS sequence"/>
</dbReference>
<dbReference type="InterPro" id="IPR003151">
    <property type="entry name" value="PIK-rel_kinase_FAT"/>
</dbReference>
<feature type="region of interest" description="Disordered" evidence="2">
    <location>
        <begin position="823"/>
        <end position="880"/>
    </location>
</feature>
<feature type="compositionally biased region" description="Polar residues" evidence="2">
    <location>
        <begin position="856"/>
        <end position="867"/>
    </location>
</feature>
<evidence type="ECO:0000313" key="7">
    <source>
        <dbReference type="Proteomes" id="UP000271241"/>
    </source>
</evidence>
<feature type="non-terminal residue" evidence="6">
    <location>
        <position position="1"/>
    </location>
</feature>
<proteinExistence type="inferred from homology"/>
<accession>A0A4P9XJZ9</accession>
<feature type="domain" description="PI3K/PI4K catalytic" evidence="3">
    <location>
        <begin position="1060"/>
        <end position="1390"/>
    </location>
</feature>
<evidence type="ECO:0000313" key="6">
    <source>
        <dbReference type="EMBL" id="RKP06117.1"/>
    </source>
</evidence>
<dbReference type="InterPro" id="IPR003152">
    <property type="entry name" value="FATC_dom"/>
</dbReference>
<gene>
    <name evidence="6" type="ORF">THASP1DRAFT_18880</name>
</gene>
<dbReference type="PANTHER" id="PTHR11139">
    <property type="entry name" value="ATAXIA TELANGIECTASIA MUTATED ATM -RELATED"/>
    <property type="match status" value="1"/>
</dbReference>
<evidence type="ECO:0000256" key="1">
    <source>
        <dbReference type="ARBA" id="ARBA00007234"/>
    </source>
</evidence>
<comment type="similarity">
    <text evidence="1">Belongs to the PI3/PI4-kinase family. TRA1 subfamily.</text>
</comment>
<dbReference type="Gene3D" id="1.10.1070.11">
    <property type="entry name" value="Phosphatidylinositol 3-/4-kinase, catalytic domain"/>
    <property type="match status" value="1"/>
</dbReference>
<dbReference type="CDD" id="cd05163">
    <property type="entry name" value="PIKK_TRRAP"/>
    <property type="match status" value="1"/>
</dbReference>
<dbReference type="InterPro" id="IPR011009">
    <property type="entry name" value="Kinase-like_dom_sf"/>
</dbReference>
<keyword evidence="7" id="KW-1185">Reference proteome</keyword>
<name>A0A4P9XJZ9_9FUNG</name>